<name>A0A8S1PEB9_9CILI</name>
<evidence type="ECO:0000313" key="1">
    <source>
        <dbReference type="EMBL" id="CAD8101496.1"/>
    </source>
</evidence>
<protein>
    <submittedName>
        <fullName evidence="1">Uncharacterized protein</fullName>
    </submittedName>
</protein>
<evidence type="ECO:0000313" key="2">
    <source>
        <dbReference type="Proteomes" id="UP000692954"/>
    </source>
</evidence>
<keyword evidence="2" id="KW-1185">Reference proteome</keyword>
<sequence>MIIYYYEKLLFLDQIKLSGMEEYLNCFLNLRKNITTYCYIQNQDFSFKFLQR</sequence>
<dbReference type="AlphaFoldDB" id="A0A8S1PEB9"/>
<organism evidence="1 2">
    <name type="scientific">Paramecium sonneborni</name>
    <dbReference type="NCBI Taxonomy" id="65129"/>
    <lineage>
        <taxon>Eukaryota</taxon>
        <taxon>Sar</taxon>
        <taxon>Alveolata</taxon>
        <taxon>Ciliophora</taxon>
        <taxon>Intramacronucleata</taxon>
        <taxon>Oligohymenophorea</taxon>
        <taxon>Peniculida</taxon>
        <taxon>Parameciidae</taxon>
        <taxon>Paramecium</taxon>
    </lineage>
</organism>
<proteinExistence type="predicted"/>
<dbReference type="EMBL" id="CAJJDN010000076">
    <property type="protein sequence ID" value="CAD8101496.1"/>
    <property type="molecule type" value="Genomic_DNA"/>
</dbReference>
<gene>
    <name evidence="1" type="ORF">PSON_ATCC_30995.1.T0760013</name>
</gene>
<accession>A0A8S1PEB9</accession>
<reference evidence="1" key="1">
    <citation type="submission" date="2021-01" db="EMBL/GenBank/DDBJ databases">
        <authorList>
            <consortium name="Genoscope - CEA"/>
            <person name="William W."/>
        </authorList>
    </citation>
    <scope>NUCLEOTIDE SEQUENCE</scope>
</reference>
<comment type="caution">
    <text evidence="1">The sequence shown here is derived from an EMBL/GenBank/DDBJ whole genome shotgun (WGS) entry which is preliminary data.</text>
</comment>
<dbReference type="Proteomes" id="UP000692954">
    <property type="component" value="Unassembled WGS sequence"/>
</dbReference>